<sequence length="340" mass="37621">MNSDESLTKAEKEITPPVDRSPLTLLNTAIRQNCNEADNAIADIIKAVKRQIPEMAQIGKAADTGFRLVVDASDETLRDIDRGDIKLTTDKMGNTFAQMRQSNGRYGEKLPIKREEFSQGIDPVQAANAMQVKALQEQLDEIAEQITVIDGRVKEVLRGQQNDRIGLFHSGMSLYLEAREVSDEGLQKLLISQSLRALSDAAAQLDLELQEDVAYLSNGEYKKAKGKRMKLIDEKMVSINRCFPVLHQASVARTAIYCEQGEVKAMASALEAYSRLIKQTVGSYAGLLAEFDTSDDGTDQGIWRSRAALQLDVSTLSKALSAPEKTFYLEAITDEKEAEK</sequence>
<dbReference type="RefSeq" id="WP_085381961.1">
    <property type="nucleotide sequence ID" value="NZ_LNKC01000005.1"/>
</dbReference>
<protein>
    <recommendedName>
        <fullName evidence="3">Toxic anion resistance protein</fullName>
    </recommendedName>
</protein>
<accession>A0A1X3A070</accession>
<organism evidence="1 2">
    <name type="scientific">Bifidobacterium adolescentis</name>
    <dbReference type="NCBI Taxonomy" id="1680"/>
    <lineage>
        <taxon>Bacteria</taxon>
        <taxon>Bacillati</taxon>
        <taxon>Actinomycetota</taxon>
        <taxon>Actinomycetes</taxon>
        <taxon>Bifidobacteriales</taxon>
        <taxon>Bifidobacteriaceae</taxon>
        <taxon>Bifidobacterium</taxon>
    </lineage>
</organism>
<proteinExistence type="predicted"/>
<evidence type="ECO:0000313" key="1">
    <source>
        <dbReference type="EMBL" id="OSH00046.1"/>
    </source>
</evidence>
<dbReference type="EMBL" id="LNKI01000003">
    <property type="protein sequence ID" value="OSH00046.1"/>
    <property type="molecule type" value="Genomic_DNA"/>
</dbReference>
<dbReference type="Proteomes" id="UP000193208">
    <property type="component" value="Unassembled WGS sequence"/>
</dbReference>
<evidence type="ECO:0000313" key="2">
    <source>
        <dbReference type="Proteomes" id="UP000193208"/>
    </source>
</evidence>
<reference evidence="1 2" key="1">
    <citation type="journal article" date="2016" name="Sci. Rep.">
        <title>Evaluation of genetic diversity among strains of the human gut commensal Bifidobacterium adolescentis.</title>
        <authorList>
            <person name="Duranti S."/>
            <person name="Milani C."/>
            <person name="Lugli G.A."/>
            <person name="Mancabelli L."/>
            <person name="Turroni F."/>
            <person name="Ferrario C."/>
            <person name="Mangifesta M."/>
            <person name="Viappiani A."/>
            <person name="Sanchez B."/>
            <person name="Margolles A."/>
            <person name="van Sinderen D."/>
            <person name="Ventura M."/>
        </authorList>
    </citation>
    <scope>NUCLEOTIDE SEQUENCE [LARGE SCALE GENOMIC DNA]</scope>
    <source>
        <strain evidence="1 2">AL46-7</strain>
    </source>
</reference>
<evidence type="ECO:0008006" key="3">
    <source>
        <dbReference type="Google" id="ProtNLM"/>
    </source>
</evidence>
<gene>
    <name evidence="1" type="ORF">AL0467_1248</name>
</gene>
<dbReference type="AlphaFoldDB" id="A0A1X3A070"/>
<name>A0A1X3A070_BIFAD</name>
<comment type="caution">
    <text evidence="1">The sequence shown here is derived from an EMBL/GenBank/DDBJ whole genome shotgun (WGS) entry which is preliminary data.</text>
</comment>